<keyword evidence="1" id="KW-0812">Transmembrane</keyword>
<evidence type="ECO:0000256" key="1">
    <source>
        <dbReference type="SAM" id="Phobius"/>
    </source>
</evidence>
<dbReference type="Proteomes" id="UP000297453">
    <property type="component" value="Unassembled WGS sequence"/>
</dbReference>
<feature type="transmembrane region" description="Helical" evidence="1">
    <location>
        <begin position="185"/>
        <end position="203"/>
    </location>
</feature>
<keyword evidence="1" id="KW-0472">Membrane</keyword>
<gene>
    <name evidence="2" type="ORF">EHO59_06465</name>
</gene>
<evidence type="ECO:0000313" key="3">
    <source>
        <dbReference type="Proteomes" id="UP000297453"/>
    </source>
</evidence>
<keyword evidence="3" id="KW-1185">Reference proteome</keyword>
<dbReference type="EMBL" id="RQEP01000005">
    <property type="protein sequence ID" value="TGK07738.1"/>
    <property type="molecule type" value="Genomic_DNA"/>
</dbReference>
<evidence type="ECO:0008006" key="4">
    <source>
        <dbReference type="Google" id="ProtNLM"/>
    </source>
</evidence>
<evidence type="ECO:0000313" key="2">
    <source>
        <dbReference type="EMBL" id="TGK07738.1"/>
    </source>
</evidence>
<protein>
    <recommendedName>
        <fullName evidence="4">Metal-dependent hydrolase</fullName>
    </recommendedName>
</protein>
<feature type="transmembrane region" description="Helical" evidence="1">
    <location>
        <begin position="149"/>
        <end position="173"/>
    </location>
</feature>
<keyword evidence="1" id="KW-1133">Transmembrane helix</keyword>
<dbReference type="AlphaFoldDB" id="A0A4R9G7X8"/>
<feature type="transmembrane region" description="Helical" evidence="1">
    <location>
        <begin position="72"/>
        <end position="89"/>
    </location>
</feature>
<sequence length="246" mass="26769">MTGIGHLSSAFLVKSKFKDVPLWILLISAEVVELVWIVLNLNPFGFSPPLEFMKVELPFLYIGNMKLLSQQYSHSLGGGIIIGIIFFLLLKSLKVSTATRYIAIALAATGHWILDLLVHDHDLKILPLSSAPIIGPIVSLDPANPELGISAAAPLLGFAIQAALSAIGTYIFLKNFEFPAPNGKRNFVIGIIVLNLFSLPIFVKGMMTFVIRSEAWMAGLVFADMLFAAIVILYLSKSVVATESSR</sequence>
<feature type="transmembrane region" description="Helical" evidence="1">
    <location>
        <begin position="215"/>
        <end position="236"/>
    </location>
</feature>
<organism evidence="2 3">
    <name type="scientific">Leptospira semungkisensis</name>
    <dbReference type="NCBI Taxonomy" id="2484985"/>
    <lineage>
        <taxon>Bacteria</taxon>
        <taxon>Pseudomonadati</taxon>
        <taxon>Spirochaetota</taxon>
        <taxon>Spirochaetia</taxon>
        <taxon>Leptospirales</taxon>
        <taxon>Leptospiraceae</taxon>
        <taxon>Leptospira</taxon>
    </lineage>
</organism>
<comment type="caution">
    <text evidence="2">The sequence shown here is derived from an EMBL/GenBank/DDBJ whole genome shotgun (WGS) entry which is preliminary data.</text>
</comment>
<reference evidence="2" key="1">
    <citation type="journal article" date="2019" name="PLoS Negl. Trop. Dis.">
        <title>Revisiting the worldwide diversity of Leptospira species in the environment.</title>
        <authorList>
            <person name="Vincent A.T."/>
            <person name="Schiettekatte O."/>
            <person name="Bourhy P."/>
            <person name="Veyrier F.J."/>
            <person name="Picardeau M."/>
        </authorList>
    </citation>
    <scope>NUCLEOTIDE SEQUENCE [LARGE SCALE GENOMIC DNA]</scope>
    <source>
        <strain evidence="2">SSS9</strain>
    </source>
</reference>
<proteinExistence type="predicted"/>
<dbReference type="RefSeq" id="WP_135585881.1">
    <property type="nucleotide sequence ID" value="NZ_RQEP01000005.1"/>
</dbReference>
<accession>A0A4R9G7X8</accession>
<dbReference type="OrthoDB" id="327431at2"/>
<feature type="transmembrane region" description="Helical" evidence="1">
    <location>
        <begin position="101"/>
        <end position="118"/>
    </location>
</feature>
<name>A0A4R9G7X8_9LEPT</name>
<feature type="transmembrane region" description="Helical" evidence="1">
    <location>
        <begin position="20"/>
        <end position="39"/>
    </location>
</feature>